<dbReference type="RefSeq" id="WP_310769134.1">
    <property type="nucleotide sequence ID" value="NZ_CP134050.1"/>
</dbReference>
<organism evidence="1 2">
    <name type="scientific">Brevibacillus brevis</name>
    <name type="common">Bacillus brevis</name>
    <dbReference type="NCBI Taxonomy" id="1393"/>
    <lineage>
        <taxon>Bacteria</taxon>
        <taxon>Bacillati</taxon>
        <taxon>Bacillota</taxon>
        <taxon>Bacilli</taxon>
        <taxon>Bacillales</taxon>
        <taxon>Paenibacillaceae</taxon>
        <taxon>Brevibacillus</taxon>
    </lineage>
</organism>
<name>A0ABY9T7C5_BREBE</name>
<dbReference type="Proteomes" id="UP001256827">
    <property type="component" value="Chromosome"/>
</dbReference>
<gene>
    <name evidence="1" type="ORF">RGB73_03275</name>
</gene>
<sequence length="66" mass="7619">MTKRLYFFVSLSDALRISQELSQFGVTRYHVQPHETGVAFVFERVSDVTQIVLRHLFGTDGESKQD</sequence>
<accession>A0ABY9T7C5</accession>
<proteinExistence type="predicted"/>
<dbReference type="EMBL" id="CP134050">
    <property type="protein sequence ID" value="WNC15389.1"/>
    <property type="molecule type" value="Genomic_DNA"/>
</dbReference>
<keyword evidence="2" id="KW-1185">Reference proteome</keyword>
<protein>
    <recommendedName>
        <fullName evidence="3">DUF5659 domain-containing protein</fullName>
    </recommendedName>
</protein>
<evidence type="ECO:0000313" key="1">
    <source>
        <dbReference type="EMBL" id="WNC15389.1"/>
    </source>
</evidence>
<reference evidence="1 2" key="1">
    <citation type="submission" date="2023-09" db="EMBL/GenBank/DDBJ databases">
        <title>Complete Genome and Methylome dissection of Bacillus brevis NEB573 original source of BbsI restriction endonuclease.</title>
        <authorList>
            <person name="Fomenkov A."/>
            <person name="Roberts R.D."/>
        </authorList>
    </citation>
    <scope>NUCLEOTIDE SEQUENCE [LARGE SCALE GENOMIC DNA]</scope>
    <source>
        <strain evidence="1 2">NEB573</strain>
    </source>
</reference>
<evidence type="ECO:0000313" key="2">
    <source>
        <dbReference type="Proteomes" id="UP001256827"/>
    </source>
</evidence>
<evidence type="ECO:0008006" key="3">
    <source>
        <dbReference type="Google" id="ProtNLM"/>
    </source>
</evidence>